<dbReference type="PANTHER" id="PTHR32438:SF5">
    <property type="entry name" value="4-ALPHA-GLUCANOTRANSFERASE DPE1, CHLOROPLASTIC_AMYLOPLASTIC"/>
    <property type="match status" value="1"/>
</dbReference>
<dbReference type="EMBL" id="LYDR01000091">
    <property type="protein sequence ID" value="ODA31191.1"/>
    <property type="molecule type" value="Genomic_DNA"/>
</dbReference>
<evidence type="ECO:0000256" key="9">
    <source>
        <dbReference type="ARBA" id="ARBA00031501"/>
    </source>
</evidence>
<dbReference type="Proteomes" id="UP000094828">
    <property type="component" value="Unassembled WGS sequence"/>
</dbReference>
<reference evidence="11 12" key="1">
    <citation type="submission" date="2016-05" db="EMBL/GenBank/DDBJ databases">
        <title>Genomic and physiological characterization of Planctopirus sp. isolated from fresh water lake.</title>
        <authorList>
            <person name="Subhash Y."/>
            <person name="Ramana C."/>
        </authorList>
    </citation>
    <scope>NUCLEOTIDE SEQUENCE [LARGE SCALE GENOMIC DNA]</scope>
    <source>
        <strain evidence="11 12">JC280</strain>
    </source>
</reference>
<keyword evidence="12" id="KW-1185">Reference proteome</keyword>
<evidence type="ECO:0000313" key="12">
    <source>
        <dbReference type="Proteomes" id="UP000094828"/>
    </source>
</evidence>
<evidence type="ECO:0000256" key="8">
    <source>
        <dbReference type="ARBA" id="ARBA00031423"/>
    </source>
</evidence>
<dbReference type="NCBIfam" id="NF011080">
    <property type="entry name" value="PRK14508.1-3"/>
    <property type="match status" value="1"/>
</dbReference>
<evidence type="ECO:0000256" key="3">
    <source>
        <dbReference type="ARBA" id="ARBA00012560"/>
    </source>
</evidence>
<accession>A0A1C3ED72</accession>
<evidence type="ECO:0000256" key="4">
    <source>
        <dbReference type="ARBA" id="ARBA00020295"/>
    </source>
</evidence>
<sequence>MDRASGVLLHPTSFPSRFGTGDLGHEAYQFVDWLAAAGQSYWQVLPLNPVDAGYSPYQSPSSFAGNPLLISLEKLVEEELLTPEELDQAAIAGAYGSGSASFELAFERKMPLLHRAAERFHHLHEDHELQVAFRSFCSAQAGWLDQMALFEALKSANAGRPWTTWTHLVDRWHYAGPEAMTVLQEPIFVAKFQQFIFFRQWNELRAYARNKGILIIGDVPIYVAHDSADVWSNRRFFQLNEAGQALQVAGVPPDYFSATGQLWNNPVYDWRALEEDEYRWWARRLQAVMEAVDLVRLDHFRGFEAYWSVPAGHLTAEQGTWVTGPGHRLFDALRRQLKVPSGMTRLPIIAEDLGTITAQVDELRLSFGLPGMKVLQFMIAENDPFQPQEFPPESICYTGTHDNDTTVGWFQSHVEPFNDRMDRLRQRLEHMSEDIAWDLIAVAWKSRSNIAIVPLQDLLSLPAAARMNTPGTFGASARNWIWQYAPGVLTKDLADRLQQLTVANHRFLGDRPPQF</sequence>
<proteinExistence type="inferred from homology"/>
<dbReference type="RefSeq" id="WP_068847946.1">
    <property type="nucleotide sequence ID" value="NZ_LYDR01000091.1"/>
</dbReference>
<name>A0A1C3ED72_9PLAN</name>
<dbReference type="AlphaFoldDB" id="A0A1C3ED72"/>
<evidence type="ECO:0000256" key="10">
    <source>
        <dbReference type="RuleBase" id="RU361207"/>
    </source>
</evidence>
<dbReference type="STRING" id="1841610.A6X21_22775"/>
<keyword evidence="6 10" id="KW-0808">Transferase</keyword>
<evidence type="ECO:0000256" key="5">
    <source>
        <dbReference type="ARBA" id="ARBA00022676"/>
    </source>
</evidence>
<dbReference type="Pfam" id="PF02446">
    <property type="entry name" value="Glyco_hydro_77"/>
    <property type="match status" value="1"/>
</dbReference>
<comment type="caution">
    <text evidence="11">The sequence shown here is derived from an EMBL/GenBank/DDBJ whole genome shotgun (WGS) entry which is preliminary data.</text>
</comment>
<dbReference type="GO" id="GO:0005975">
    <property type="term" value="P:carbohydrate metabolic process"/>
    <property type="evidence" value="ECO:0007669"/>
    <property type="project" value="InterPro"/>
</dbReference>
<dbReference type="NCBIfam" id="TIGR00217">
    <property type="entry name" value="malQ"/>
    <property type="match status" value="1"/>
</dbReference>
<dbReference type="SUPFAM" id="SSF51445">
    <property type="entry name" value="(Trans)glycosidases"/>
    <property type="match status" value="1"/>
</dbReference>
<dbReference type="GO" id="GO:0004134">
    <property type="term" value="F:4-alpha-glucanotransferase activity"/>
    <property type="evidence" value="ECO:0007669"/>
    <property type="project" value="UniProtKB-EC"/>
</dbReference>
<evidence type="ECO:0000256" key="1">
    <source>
        <dbReference type="ARBA" id="ARBA00000439"/>
    </source>
</evidence>
<dbReference type="OrthoDB" id="9811841at2"/>
<evidence type="ECO:0000313" key="11">
    <source>
        <dbReference type="EMBL" id="ODA31191.1"/>
    </source>
</evidence>
<dbReference type="InterPro" id="IPR017853">
    <property type="entry name" value="GH"/>
</dbReference>
<dbReference type="PANTHER" id="PTHR32438">
    <property type="entry name" value="4-ALPHA-GLUCANOTRANSFERASE DPE1, CHLOROPLASTIC/AMYLOPLASTIC"/>
    <property type="match status" value="1"/>
</dbReference>
<comment type="catalytic activity">
    <reaction evidence="1 10">
        <text>Transfers a segment of a (1-&gt;4)-alpha-D-glucan to a new position in an acceptor, which may be glucose or a (1-&gt;4)-alpha-D-glucan.</text>
        <dbReference type="EC" id="2.4.1.25"/>
    </reaction>
</comment>
<keyword evidence="7 10" id="KW-0119">Carbohydrate metabolism</keyword>
<dbReference type="EC" id="2.4.1.25" evidence="3 10"/>
<evidence type="ECO:0000256" key="7">
    <source>
        <dbReference type="ARBA" id="ARBA00023277"/>
    </source>
</evidence>
<dbReference type="Gene3D" id="3.20.20.80">
    <property type="entry name" value="Glycosidases"/>
    <property type="match status" value="1"/>
</dbReference>
<organism evidence="11 12">
    <name type="scientific">Planctopirus hydrillae</name>
    <dbReference type="NCBI Taxonomy" id="1841610"/>
    <lineage>
        <taxon>Bacteria</taxon>
        <taxon>Pseudomonadati</taxon>
        <taxon>Planctomycetota</taxon>
        <taxon>Planctomycetia</taxon>
        <taxon>Planctomycetales</taxon>
        <taxon>Planctomycetaceae</taxon>
        <taxon>Planctopirus</taxon>
    </lineage>
</organism>
<gene>
    <name evidence="11" type="ORF">A6X21_22775</name>
</gene>
<protein>
    <recommendedName>
        <fullName evidence="4 10">4-alpha-glucanotransferase</fullName>
        <ecNumber evidence="3 10">2.4.1.25</ecNumber>
    </recommendedName>
    <alternativeName>
        <fullName evidence="8 10">Amylomaltase</fullName>
    </alternativeName>
    <alternativeName>
        <fullName evidence="9 10">Disproportionating enzyme</fullName>
    </alternativeName>
</protein>
<evidence type="ECO:0000256" key="2">
    <source>
        <dbReference type="ARBA" id="ARBA00005684"/>
    </source>
</evidence>
<dbReference type="InterPro" id="IPR003385">
    <property type="entry name" value="Glyco_hydro_77"/>
</dbReference>
<evidence type="ECO:0000256" key="6">
    <source>
        <dbReference type="ARBA" id="ARBA00022679"/>
    </source>
</evidence>
<comment type="similarity">
    <text evidence="2 10">Belongs to the disproportionating enzyme family.</text>
</comment>
<keyword evidence="5 10" id="KW-0328">Glycosyltransferase</keyword>